<accession>A0A1G8JBY8</accession>
<protein>
    <recommendedName>
        <fullName evidence="2">Glucose-methanol-choline oxidoreductase C-terminal domain-containing protein</fullName>
    </recommendedName>
</protein>
<sequence>MTAGASRPDIQLTGGPAAFVLSGQEMPGRPMSTMNATQLRPRSPLHRSTLSVGGRRSLADHLRAWGGTCYHPVRTCAMGSDDAVVVDPELPVRA</sequence>
<evidence type="ECO:0000313" key="3">
    <source>
        <dbReference type="EMBL" id="SDI28140.1"/>
    </source>
</evidence>
<proteinExistence type="predicted"/>
<keyword evidence="4" id="KW-1185">Reference proteome</keyword>
<feature type="region of interest" description="Disordered" evidence="1">
    <location>
        <begin position="20"/>
        <end position="39"/>
    </location>
</feature>
<feature type="domain" description="Glucose-methanol-choline oxidoreductase C-terminal" evidence="2">
    <location>
        <begin position="35"/>
        <end position="93"/>
    </location>
</feature>
<name>A0A1G8JBY8_9ACTN</name>
<evidence type="ECO:0000313" key="4">
    <source>
        <dbReference type="Proteomes" id="UP000199202"/>
    </source>
</evidence>
<dbReference type="GO" id="GO:0016614">
    <property type="term" value="F:oxidoreductase activity, acting on CH-OH group of donors"/>
    <property type="evidence" value="ECO:0007669"/>
    <property type="project" value="InterPro"/>
</dbReference>
<evidence type="ECO:0000256" key="1">
    <source>
        <dbReference type="SAM" id="MobiDB-lite"/>
    </source>
</evidence>
<dbReference type="Pfam" id="PF05199">
    <property type="entry name" value="GMC_oxred_C"/>
    <property type="match status" value="1"/>
</dbReference>
<dbReference type="EMBL" id="FNDJ01000005">
    <property type="protein sequence ID" value="SDI28140.1"/>
    <property type="molecule type" value="Genomic_DNA"/>
</dbReference>
<organism evidence="3 4">
    <name type="scientific">Nonomuraea jiangxiensis</name>
    <dbReference type="NCBI Taxonomy" id="633440"/>
    <lineage>
        <taxon>Bacteria</taxon>
        <taxon>Bacillati</taxon>
        <taxon>Actinomycetota</taxon>
        <taxon>Actinomycetes</taxon>
        <taxon>Streptosporangiales</taxon>
        <taxon>Streptosporangiaceae</taxon>
        <taxon>Nonomuraea</taxon>
    </lineage>
</organism>
<dbReference type="STRING" id="633440.SAMN05421869_10531"/>
<gene>
    <name evidence="3" type="ORF">SAMN05421869_10531</name>
</gene>
<reference evidence="3 4" key="1">
    <citation type="submission" date="2016-10" db="EMBL/GenBank/DDBJ databases">
        <authorList>
            <person name="de Groot N.N."/>
        </authorList>
    </citation>
    <scope>NUCLEOTIDE SEQUENCE [LARGE SCALE GENOMIC DNA]</scope>
    <source>
        <strain evidence="3 4">CGMCC 4.6533</strain>
    </source>
</reference>
<evidence type="ECO:0000259" key="2">
    <source>
        <dbReference type="Pfam" id="PF05199"/>
    </source>
</evidence>
<dbReference type="AlphaFoldDB" id="A0A1G8JBY8"/>
<dbReference type="Proteomes" id="UP000199202">
    <property type="component" value="Unassembled WGS sequence"/>
</dbReference>
<dbReference type="InterPro" id="IPR007867">
    <property type="entry name" value="GMC_OxRtase_C"/>
</dbReference>